<evidence type="ECO:0000313" key="2">
    <source>
        <dbReference type="EnsemblMetazoa" id="AMEM007243-PA"/>
    </source>
</evidence>
<evidence type="ECO:0000313" key="3">
    <source>
        <dbReference type="Proteomes" id="UP000075903"/>
    </source>
</evidence>
<protein>
    <submittedName>
        <fullName evidence="2">Uncharacterized protein</fullName>
    </submittedName>
</protein>
<evidence type="ECO:0000256" key="1">
    <source>
        <dbReference type="SAM" id="MobiDB-lite"/>
    </source>
</evidence>
<dbReference type="Proteomes" id="UP000075903">
    <property type="component" value="Unassembled WGS sequence"/>
</dbReference>
<organism evidence="2 3">
    <name type="scientific">Anopheles merus</name>
    <name type="common">Mosquito</name>
    <dbReference type="NCBI Taxonomy" id="30066"/>
    <lineage>
        <taxon>Eukaryota</taxon>
        <taxon>Metazoa</taxon>
        <taxon>Ecdysozoa</taxon>
        <taxon>Arthropoda</taxon>
        <taxon>Hexapoda</taxon>
        <taxon>Insecta</taxon>
        <taxon>Pterygota</taxon>
        <taxon>Neoptera</taxon>
        <taxon>Endopterygota</taxon>
        <taxon>Diptera</taxon>
        <taxon>Nematocera</taxon>
        <taxon>Culicoidea</taxon>
        <taxon>Culicidae</taxon>
        <taxon>Anophelinae</taxon>
        <taxon>Anopheles</taxon>
    </lineage>
</organism>
<name>A0A182V1E0_ANOME</name>
<sequence length="685" mass="74415">MAAALRYVTDENVFQQKQHQHSKDHLRDVRPISVLSRLAAGAARHDVQHEVAAVRPDERLVELVLVHQVLVVVQGGMVDHQTDRSAKLRASGWSAAPVPCRSMCSFTYRPQYTPKQSRQIQFSTSAPQSLHASKNSVSVWDGCLELPAACSPPLLPAVAADDEDGVDVVCCGCCWSVPPRSLSVILSSASISSLPVSSSSGSLLGSFLLKQSDRQYSRCTDSTFQSVSQQDACVAGGVRAVPLTGSSIGSGSPSSAFVHMAIACEIELTLTSRPPASTDSHCVKWPYASGVTRHPPSGSPIAASNPADTSTSSGSYSYAIGRDVDVEAPARPAADDGVVRVGAARKERPIVVPVHRDVQHVRVLLEDVLRAVAVVHVPVDDQDAPQPVPLDRMPGRHRDAVVDAEAVRRVRLRVVAGRAHHAHARPGAALQHVLHHGQHRAGRHAGARVRARVEVDRVVLVGRLLHRARLAHLADEAHVLRPVHQAQLLGGGEPARQPLHALRQLVVPGQPLHDLRDALRLLRVPLFRTVAVLEHQLVVHVADAVGREAQIGGEVQPGQPFLDTGALVRRLHRVAVARLVPAGLGRRFRRHVAFDHLVEVVLRLVQLQTLPVLPVAVDAVQDGRLHALGRGLQRFRQPWGRIAEQRLERERAALGKRLETVATLQDDSDAPLRHQQQRAEQQHLH</sequence>
<proteinExistence type="predicted"/>
<dbReference type="VEuPathDB" id="VectorBase:AMEM007243"/>
<accession>A0A182V1E0</accession>
<reference evidence="2" key="1">
    <citation type="submission" date="2020-05" db="UniProtKB">
        <authorList>
            <consortium name="EnsemblMetazoa"/>
        </authorList>
    </citation>
    <scope>IDENTIFICATION</scope>
    <source>
        <strain evidence="2">MAF</strain>
    </source>
</reference>
<dbReference type="EnsemblMetazoa" id="AMEM007243-RA">
    <property type="protein sequence ID" value="AMEM007243-PA"/>
    <property type="gene ID" value="AMEM007243"/>
</dbReference>
<feature type="region of interest" description="Disordered" evidence="1">
    <location>
        <begin position="665"/>
        <end position="685"/>
    </location>
</feature>
<feature type="region of interest" description="Disordered" evidence="1">
    <location>
        <begin position="293"/>
        <end position="314"/>
    </location>
</feature>
<keyword evidence="3" id="KW-1185">Reference proteome</keyword>
<dbReference type="AlphaFoldDB" id="A0A182V1E0"/>